<dbReference type="PIRSF" id="PIRSF005225">
    <property type="entry name" value="LAG1_LAC1"/>
    <property type="match status" value="1"/>
</dbReference>
<dbReference type="AlphaFoldDB" id="A0AAD3E4X8"/>
<evidence type="ECO:0000313" key="9">
    <source>
        <dbReference type="Proteomes" id="UP001054857"/>
    </source>
</evidence>
<feature type="transmembrane region" description="Helical" evidence="6">
    <location>
        <begin position="197"/>
        <end position="219"/>
    </location>
</feature>
<evidence type="ECO:0000256" key="4">
    <source>
        <dbReference type="ARBA" id="ARBA00023136"/>
    </source>
</evidence>
<comment type="caution">
    <text evidence="8">The sequence shown here is derived from an EMBL/GenBank/DDBJ whole genome shotgun (WGS) entry which is preliminary data.</text>
</comment>
<feature type="transmembrane region" description="Helical" evidence="6">
    <location>
        <begin position="240"/>
        <end position="260"/>
    </location>
</feature>
<dbReference type="GO" id="GO:0046513">
    <property type="term" value="P:ceramide biosynthetic process"/>
    <property type="evidence" value="ECO:0007669"/>
    <property type="project" value="InterPro"/>
</dbReference>
<feature type="domain" description="TLC" evidence="7">
    <location>
        <begin position="60"/>
        <end position="273"/>
    </location>
</feature>
<dbReference type="PROSITE" id="PS50922">
    <property type="entry name" value="TLC"/>
    <property type="match status" value="1"/>
</dbReference>
<evidence type="ECO:0000256" key="6">
    <source>
        <dbReference type="SAM" id="Phobius"/>
    </source>
</evidence>
<reference evidence="8 9" key="1">
    <citation type="journal article" date="2021" name="Sci. Rep.">
        <title>Genome sequencing of the multicellular alga Astrephomene provides insights into convergent evolution of germ-soma differentiation.</title>
        <authorList>
            <person name="Yamashita S."/>
            <person name="Yamamoto K."/>
            <person name="Matsuzaki R."/>
            <person name="Suzuki S."/>
            <person name="Yamaguchi H."/>
            <person name="Hirooka S."/>
            <person name="Minakuchi Y."/>
            <person name="Miyagishima S."/>
            <person name="Kawachi M."/>
            <person name="Toyoda A."/>
            <person name="Nozaki H."/>
        </authorList>
    </citation>
    <scope>NUCLEOTIDE SEQUENCE [LARGE SCALE GENOMIC DNA]</scope>
    <source>
        <strain evidence="8 9">NIES-4017</strain>
    </source>
</reference>
<organism evidence="8 9">
    <name type="scientific">Astrephomene gubernaculifera</name>
    <dbReference type="NCBI Taxonomy" id="47775"/>
    <lineage>
        <taxon>Eukaryota</taxon>
        <taxon>Viridiplantae</taxon>
        <taxon>Chlorophyta</taxon>
        <taxon>core chlorophytes</taxon>
        <taxon>Chlorophyceae</taxon>
        <taxon>CS clade</taxon>
        <taxon>Chlamydomonadales</taxon>
        <taxon>Astrephomenaceae</taxon>
        <taxon>Astrephomene</taxon>
    </lineage>
</organism>
<dbReference type="InterPro" id="IPR006634">
    <property type="entry name" value="TLC-dom"/>
</dbReference>
<protein>
    <recommendedName>
        <fullName evidence="7">TLC domain-containing protein</fullName>
    </recommendedName>
</protein>
<evidence type="ECO:0000259" key="7">
    <source>
        <dbReference type="PROSITE" id="PS50922"/>
    </source>
</evidence>
<dbReference type="Pfam" id="PF03798">
    <property type="entry name" value="TRAM_LAG1_CLN8"/>
    <property type="match status" value="1"/>
</dbReference>
<dbReference type="EMBL" id="BMAR01000077">
    <property type="protein sequence ID" value="GFR52967.1"/>
    <property type="molecule type" value="Genomic_DNA"/>
</dbReference>
<dbReference type="SMART" id="SM00724">
    <property type="entry name" value="TLC"/>
    <property type="match status" value="1"/>
</dbReference>
<dbReference type="Proteomes" id="UP001054857">
    <property type="component" value="Unassembled WGS sequence"/>
</dbReference>
<keyword evidence="2 5" id="KW-0812">Transmembrane</keyword>
<proteinExistence type="predicted"/>
<dbReference type="PANTHER" id="PTHR12560">
    <property type="entry name" value="LONGEVITY ASSURANCE FACTOR 1 LAG1"/>
    <property type="match status" value="1"/>
</dbReference>
<gene>
    <name evidence="8" type="ORF">Agub_g15615</name>
</gene>
<dbReference type="PANTHER" id="PTHR12560:SF0">
    <property type="entry name" value="LD18904P"/>
    <property type="match status" value="1"/>
</dbReference>
<feature type="transmembrane region" description="Helical" evidence="6">
    <location>
        <begin position="22"/>
        <end position="44"/>
    </location>
</feature>
<dbReference type="GO" id="GO:0005789">
    <property type="term" value="C:endoplasmic reticulum membrane"/>
    <property type="evidence" value="ECO:0007669"/>
    <property type="project" value="UniProtKB-SubCell"/>
</dbReference>
<name>A0AAD3E4X8_9CHLO</name>
<keyword evidence="9" id="KW-1185">Reference proteome</keyword>
<keyword evidence="4 5" id="KW-0472">Membrane</keyword>
<accession>A0AAD3E4X8</accession>
<evidence type="ECO:0000313" key="8">
    <source>
        <dbReference type="EMBL" id="GFR52967.1"/>
    </source>
</evidence>
<evidence type="ECO:0000256" key="3">
    <source>
        <dbReference type="ARBA" id="ARBA00022989"/>
    </source>
</evidence>
<dbReference type="InterPro" id="IPR016439">
    <property type="entry name" value="Lag1/Lac1-like"/>
</dbReference>
<feature type="transmembrane region" description="Helical" evidence="6">
    <location>
        <begin position="152"/>
        <end position="177"/>
    </location>
</feature>
<comment type="subcellular location">
    <subcellularLocation>
        <location evidence="1">Membrane</location>
        <topology evidence="1">Multi-pass membrane protein</topology>
    </subcellularLocation>
</comment>
<evidence type="ECO:0000256" key="5">
    <source>
        <dbReference type="PROSITE-ProRule" id="PRU00205"/>
    </source>
</evidence>
<sequence>MTAPKEGLLDIATSNLPLLLPALGYTLAWLAVRFVFYAILRACWRSKATGKEPKDVGLQEKIMEESYDIIGSLVAFALGLEALKYSDQGGCGLLSTRDCFSGWPSAGALRAPAVTLYHTVELGWYLHYLAKHRLGMGMQDNLAMHLHHGSTLTLLFISFTFNLHRIGVLVLFVLNLSNPFLHVAKVAHYTGARSDKLTFLLFAVTFFVSRILVFPAVVLKASLLDSVRANPAFLAADQHLPVYAIANLLLLALMVMQVQWFRGIVRLLAKALGGSQDEFTQESQAHDYAKTKDE</sequence>
<evidence type="ECO:0000256" key="2">
    <source>
        <dbReference type="ARBA" id="ARBA00022692"/>
    </source>
</evidence>
<dbReference type="GO" id="GO:0050291">
    <property type="term" value="F:sphingosine N-acyltransferase activity"/>
    <property type="evidence" value="ECO:0007669"/>
    <property type="project" value="InterPro"/>
</dbReference>
<keyword evidence="3 6" id="KW-1133">Transmembrane helix</keyword>
<evidence type="ECO:0000256" key="1">
    <source>
        <dbReference type="ARBA" id="ARBA00004141"/>
    </source>
</evidence>